<reference evidence="5 6" key="1">
    <citation type="submission" date="2018-09" db="EMBL/GenBank/DDBJ databases">
        <title>Genome Sequence of Paenibacillus lautus Strain E7593-69, Azo Dye-Degrading Bacteria, Isolated from Commercial Tattoo Inks.</title>
        <authorList>
            <person name="Nho S.W."/>
            <person name="Kim S.-J."/>
            <person name="Kweon O."/>
            <person name="Cerniglia C.E."/>
        </authorList>
    </citation>
    <scope>NUCLEOTIDE SEQUENCE [LARGE SCALE GENOMIC DNA]</scope>
    <source>
        <strain evidence="5 6">E7593-69</strain>
    </source>
</reference>
<dbReference type="InterPro" id="IPR002656">
    <property type="entry name" value="Acyl_transf_3_dom"/>
</dbReference>
<dbReference type="InterPro" id="IPR050879">
    <property type="entry name" value="Acyltransferase_3"/>
</dbReference>
<evidence type="ECO:0000259" key="4">
    <source>
        <dbReference type="Pfam" id="PF01757"/>
    </source>
</evidence>
<feature type="transmembrane region" description="Helical" evidence="3">
    <location>
        <begin position="53"/>
        <end position="74"/>
    </location>
</feature>
<keyword evidence="5" id="KW-0808">Transferase</keyword>
<comment type="similarity">
    <text evidence="2">Belongs to the acyltransferase 3 family.</text>
</comment>
<gene>
    <name evidence="5" type="ORF">D5F53_23115</name>
</gene>
<protein>
    <submittedName>
        <fullName evidence="5">Acyltransferase</fullName>
    </submittedName>
</protein>
<comment type="subcellular location">
    <subcellularLocation>
        <location evidence="1">Membrane</location>
    </subcellularLocation>
</comment>
<keyword evidence="3" id="KW-1133">Transmembrane helix</keyword>
<keyword evidence="3" id="KW-0472">Membrane</keyword>
<keyword evidence="5" id="KW-0012">Acyltransferase</keyword>
<feature type="transmembrane region" description="Helical" evidence="3">
    <location>
        <begin position="12"/>
        <end position="33"/>
    </location>
</feature>
<dbReference type="KEGG" id="plw:D5F53_23115"/>
<feature type="transmembrane region" description="Helical" evidence="3">
    <location>
        <begin position="163"/>
        <end position="183"/>
    </location>
</feature>
<dbReference type="Pfam" id="PF01757">
    <property type="entry name" value="Acyl_transf_3"/>
    <property type="match status" value="1"/>
</dbReference>
<feature type="domain" description="Acyltransferase 3" evidence="4">
    <location>
        <begin position="6"/>
        <end position="353"/>
    </location>
</feature>
<feature type="transmembrane region" description="Helical" evidence="3">
    <location>
        <begin position="271"/>
        <end position="288"/>
    </location>
</feature>
<evidence type="ECO:0000256" key="1">
    <source>
        <dbReference type="ARBA" id="ARBA00004370"/>
    </source>
</evidence>
<dbReference type="PANTHER" id="PTHR23028:SF134">
    <property type="entry name" value="PUTATIVE (AFU_ORTHOLOGUE AFUA_4G08520)-RELATED"/>
    <property type="match status" value="1"/>
</dbReference>
<evidence type="ECO:0000256" key="3">
    <source>
        <dbReference type="SAM" id="Phobius"/>
    </source>
</evidence>
<feature type="transmembrane region" description="Helical" evidence="3">
    <location>
        <begin position="340"/>
        <end position="359"/>
    </location>
</feature>
<accession>A0A385TU42</accession>
<name>A0A385TU42_PAELA</name>
<keyword evidence="6" id="KW-1185">Reference proteome</keyword>
<feature type="transmembrane region" description="Helical" evidence="3">
    <location>
        <begin position="189"/>
        <end position="212"/>
    </location>
</feature>
<organism evidence="5 6">
    <name type="scientific">Paenibacillus lautus</name>
    <name type="common">Bacillus lautus</name>
    <dbReference type="NCBI Taxonomy" id="1401"/>
    <lineage>
        <taxon>Bacteria</taxon>
        <taxon>Bacillati</taxon>
        <taxon>Bacillota</taxon>
        <taxon>Bacilli</taxon>
        <taxon>Bacillales</taxon>
        <taxon>Paenibacillaceae</taxon>
        <taxon>Paenibacillus</taxon>
    </lineage>
</organism>
<dbReference type="Proteomes" id="UP000266552">
    <property type="component" value="Chromosome"/>
</dbReference>
<dbReference type="PANTHER" id="PTHR23028">
    <property type="entry name" value="ACETYLTRANSFERASE"/>
    <property type="match status" value="1"/>
</dbReference>
<evidence type="ECO:0000313" key="5">
    <source>
        <dbReference type="EMBL" id="AYB46002.1"/>
    </source>
</evidence>
<proteinExistence type="inferred from homology"/>
<feature type="transmembrane region" description="Helical" evidence="3">
    <location>
        <begin position="95"/>
        <end position="115"/>
    </location>
</feature>
<evidence type="ECO:0000256" key="2">
    <source>
        <dbReference type="ARBA" id="ARBA00007400"/>
    </source>
</evidence>
<keyword evidence="3" id="KW-0812">Transmembrane</keyword>
<sequence length="401" mass="45763">MFMKIVYLDGLRGLAALIVVVSHFFQVFAPSVFEGREEIEHFAFEGMAARTPFNLLFNGNFSVCLFFVLSGYVLSYRFFGTGDRSIVYSSAIRRYFRLAVPALASVFLAYLILVLDLGAYDNIRGMTLSSMPDPFAADANLLVMLKESLFHTFFTYGSQYNPVLWTMTYELFGSFMIFVFLIVCGRHRIRYAVYAILICLFIDSHYLGFVLGMLLSDVKNSGKERPAFIHRSWIQLLLLCAGIYLGSYPYVAPQGTVYSILQWGTADFDFFVFYHVIGSFLILTVLLHSSRMQSIFSHRFFAYLGKISFSLYLVHFTVICSFGSYVFLYLSPFLSYGPRVLFTTILTFAVIAAMAHWFYRLVDARILLGLSRWNKALFTSGKLRGQGHSEQIQTEQTIKAD</sequence>
<dbReference type="EMBL" id="CP032412">
    <property type="protein sequence ID" value="AYB46002.1"/>
    <property type="molecule type" value="Genomic_DNA"/>
</dbReference>
<dbReference type="GO" id="GO:0016747">
    <property type="term" value="F:acyltransferase activity, transferring groups other than amino-acyl groups"/>
    <property type="evidence" value="ECO:0007669"/>
    <property type="project" value="InterPro"/>
</dbReference>
<dbReference type="AlphaFoldDB" id="A0A385TU42"/>
<feature type="transmembrane region" description="Helical" evidence="3">
    <location>
        <begin position="309"/>
        <end position="328"/>
    </location>
</feature>
<evidence type="ECO:0000313" key="6">
    <source>
        <dbReference type="Proteomes" id="UP000266552"/>
    </source>
</evidence>